<protein>
    <submittedName>
        <fullName evidence="1">Uncharacterized protein</fullName>
    </submittedName>
</protein>
<comment type="caution">
    <text evidence="1">The sequence shown here is derived from an EMBL/GenBank/DDBJ whole genome shotgun (WGS) entry which is preliminary data.</text>
</comment>
<evidence type="ECO:0000313" key="2">
    <source>
        <dbReference type="Proteomes" id="UP000093898"/>
    </source>
</evidence>
<evidence type="ECO:0000313" key="1">
    <source>
        <dbReference type="EMBL" id="OBJ38328.1"/>
    </source>
</evidence>
<accession>A0A1A3GSK0</accession>
<organism evidence="1 2">
    <name type="scientific">Mycolicibacterium mucogenicum</name>
    <name type="common">Mycobacterium mucogenicum</name>
    <dbReference type="NCBI Taxonomy" id="56689"/>
    <lineage>
        <taxon>Bacteria</taxon>
        <taxon>Bacillati</taxon>
        <taxon>Actinomycetota</taxon>
        <taxon>Actinomycetes</taxon>
        <taxon>Mycobacteriales</taxon>
        <taxon>Mycobacteriaceae</taxon>
        <taxon>Mycolicibacterium</taxon>
    </lineage>
</organism>
<sequence length="373" mass="38980">MVALLICGLVTAACQTPEKPAPPNQSGVFFPATVDTYGLAHSQTDRDHLAELYALRQIDPCGFVDQKTVADNGHKNFSYTYTAVHEISDGGVPPLFPLGGDGCTVALAGAKTGLSLEIIPGEPRATDAQFSPDPAHPNVSKRIMPICRYRAPIPLMSMAGAPASMHDPLVEISPISIGNGRWEFDDTSQCGLAEAIAAGIAAHIQERGIPVHSGNSSRVTKFITSDPCAAAVELHAVGFDWHDPSPDAQWPTTWRHAGVCNLRLQSGSGLDPATAVVRYGLAAWTDNILEPSSGQAPARSDHDGIELYDFSSAPSCFVLAKSAMRIEPVNVGSGAPVLATSTPVVTVRLSAPAGASCMDTAAPAALAAVQRAT</sequence>
<dbReference type="AlphaFoldDB" id="A0A1A3GSK0"/>
<dbReference type="EMBL" id="LZLC01000202">
    <property type="protein sequence ID" value="OBJ38328.1"/>
    <property type="molecule type" value="Genomic_DNA"/>
</dbReference>
<name>A0A1A3GSK0_MYCMU</name>
<proteinExistence type="predicted"/>
<dbReference type="OrthoDB" id="4760637at2"/>
<dbReference type="Proteomes" id="UP000093898">
    <property type="component" value="Unassembled WGS sequence"/>
</dbReference>
<reference evidence="1 2" key="1">
    <citation type="submission" date="2016-06" db="EMBL/GenBank/DDBJ databases">
        <authorList>
            <person name="Kjaerup R.B."/>
            <person name="Dalgaard T.S."/>
            <person name="Juul-Madsen H.R."/>
        </authorList>
    </citation>
    <scope>NUCLEOTIDE SEQUENCE [LARGE SCALE GENOMIC DNA]</scope>
    <source>
        <strain evidence="1 2">1127319.6</strain>
    </source>
</reference>
<gene>
    <name evidence="1" type="ORF">A5630_30140</name>
</gene>